<dbReference type="Gene3D" id="3.40.50.1110">
    <property type="entry name" value="SGNH hydrolase"/>
    <property type="match status" value="1"/>
</dbReference>
<dbReference type="InterPro" id="IPR050592">
    <property type="entry name" value="GDSL_lipolytic_enzyme"/>
</dbReference>
<dbReference type="PANTHER" id="PTHR45642">
    <property type="entry name" value="GDSL ESTERASE/LIPASE EXL3"/>
    <property type="match status" value="1"/>
</dbReference>
<keyword evidence="1" id="KW-0732">Signal</keyword>
<proteinExistence type="predicted"/>
<gene>
    <name evidence="3" type="ORF">FPOA_00035</name>
</gene>
<dbReference type="EMBL" id="LYXU01000001">
    <property type="protein sequence ID" value="OBS26091.1"/>
    <property type="molecule type" value="Genomic_DNA"/>
</dbReference>
<dbReference type="STRING" id="36050.A0A1B8B073"/>
<keyword evidence="4" id="KW-1185">Reference proteome</keyword>
<evidence type="ECO:0000256" key="1">
    <source>
        <dbReference type="ARBA" id="ARBA00022729"/>
    </source>
</evidence>
<dbReference type="PANTHER" id="PTHR45642:SF139">
    <property type="entry name" value="SGNH HYDROLASE-TYPE ESTERASE DOMAIN-CONTAINING PROTEIN"/>
    <property type="match status" value="1"/>
</dbReference>
<dbReference type="Proteomes" id="UP000091967">
    <property type="component" value="Unassembled WGS sequence"/>
</dbReference>
<reference evidence="3 4" key="1">
    <citation type="submission" date="2016-06" db="EMBL/GenBank/DDBJ databases">
        <title>Living apart together: crosstalk between the core and supernumerary genomes in a fungal plant pathogen.</title>
        <authorList>
            <person name="Vanheule A."/>
            <person name="Audenaert K."/>
            <person name="Warris S."/>
            <person name="Van De Geest H."/>
            <person name="Schijlen E."/>
            <person name="Hofte M."/>
            <person name="De Saeger S."/>
            <person name="Haesaert G."/>
            <person name="Waalwijk C."/>
            <person name="Van Der Lee T."/>
        </authorList>
    </citation>
    <scope>NUCLEOTIDE SEQUENCE [LARGE SCALE GENOMIC DNA]</scope>
    <source>
        <strain evidence="3 4">2516</strain>
    </source>
</reference>
<evidence type="ECO:0000313" key="3">
    <source>
        <dbReference type="EMBL" id="OBS26091.1"/>
    </source>
</evidence>
<protein>
    <recommendedName>
        <fullName evidence="5">SGNH hydrolase-type esterase domain-containing protein</fullName>
    </recommendedName>
</protein>
<evidence type="ECO:0000313" key="4">
    <source>
        <dbReference type="Proteomes" id="UP000091967"/>
    </source>
</evidence>
<dbReference type="GO" id="GO:0016788">
    <property type="term" value="F:hydrolase activity, acting on ester bonds"/>
    <property type="evidence" value="ECO:0007669"/>
    <property type="project" value="InterPro"/>
</dbReference>
<evidence type="ECO:0000256" key="2">
    <source>
        <dbReference type="SAM" id="MobiDB-lite"/>
    </source>
</evidence>
<dbReference type="InterPro" id="IPR036514">
    <property type="entry name" value="SGNH_hydro_sf"/>
</dbReference>
<dbReference type="InterPro" id="IPR001087">
    <property type="entry name" value="GDSL"/>
</dbReference>
<accession>A0A1B8B073</accession>
<sequence length="299" mass="33859">MAFGDSYTRSGFKMNWTYTKTGTEMDDMERSERPNGRLLDGPSAINPIGNPKLPGITSSGGKNWVINMATEFNTTLTLAYIFARSGSTVDDNIIPVRIPNRFTFGNQIIHFNDTIGHRPDYAPWTPKNTVATIWFGINDLGLVLNRGGLEGIDDRLEAANRRIFELTELLYDIGLRQFVFIEVPPVELYPGHQTKKCDENHKHKHEMFLYGVNLWNRALRENTIQFGQTHPDAKATYVDVWDIFYQAFFYPKSLEAKNATCIDPKGKDCLWADGGHAGRKIHQLIGARVAEKAWGEETS</sequence>
<dbReference type="Pfam" id="PF00657">
    <property type="entry name" value="Lipase_GDSL"/>
    <property type="match status" value="1"/>
</dbReference>
<name>A0A1B8B073_FUSPO</name>
<dbReference type="OMA" id="INMATEF"/>
<dbReference type="SUPFAM" id="SSF52266">
    <property type="entry name" value="SGNH hydrolase"/>
    <property type="match status" value="1"/>
</dbReference>
<evidence type="ECO:0008006" key="5">
    <source>
        <dbReference type="Google" id="ProtNLM"/>
    </source>
</evidence>
<comment type="caution">
    <text evidence="3">The sequence shown here is derived from an EMBL/GenBank/DDBJ whole genome shotgun (WGS) entry which is preliminary data.</text>
</comment>
<feature type="region of interest" description="Disordered" evidence="2">
    <location>
        <begin position="25"/>
        <end position="44"/>
    </location>
</feature>
<organism evidence="3 4">
    <name type="scientific">Fusarium poae</name>
    <dbReference type="NCBI Taxonomy" id="36050"/>
    <lineage>
        <taxon>Eukaryota</taxon>
        <taxon>Fungi</taxon>
        <taxon>Dikarya</taxon>
        <taxon>Ascomycota</taxon>
        <taxon>Pezizomycotina</taxon>
        <taxon>Sordariomycetes</taxon>
        <taxon>Hypocreomycetidae</taxon>
        <taxon>Hypocreales</taxon>
        <taxon>Nectriaceae</taxon>
        <taxon>Fusarium</taxon>
    </lineage>
</organism>
<dbReference type="AlphaFoldDB" id="A0A1B8B073"/>